<dbReference type="Gramene" id="OE9A029267T1">
    <property type="protein sequence ID" value="OE9A029267C1"/>
    <property type="gene ID" value="OE9A029267"/>
</dbReference>
<evidence type="ECO:0000256" key="1">
    <source>
        <dbReference type="SAM" id="MobiDB-lite"/>
    </source>
</evidence>
<feature type="region of interest" description="Disordered" evidence="1">
    <location>
        <begin position="110"/>
        <end position="135"/>
    </location>
</feature>
<dbReference type="OrthoDB" id="1713704at2759"/>
<sequence>MNSHKIFFAGEEVGISLIEKITESHSGNEYIIVAIDMVTRFVEAKAVPEKGARTFAAFLLECCGRYGVPGFPGEILINKKHHRCPSDMFRIKPRHEFQTAKQKHRCHPKSCLTRPASKRNKETEAADSGDEFLNPSKEIEPNVLEHTNICVSDDDGIGSLLFYDGNIRRKSLVLRLGKKKEVALSAENKQRSEQ</sequence>
<dbReference type="Proteomes" id="UP000594638">
    <property type="component" value="Unassembled WGS sequence"/>
</dbReference>
<dbReference type="InterPro" id="IPR012337">
    <property type="entry name" value="RNaseH-like_sf"/>
</dbReference>
<accession>A0A8S0V8C3</accession>
<dbReference type="Gene3D" id="3.30.420.10">
    <property type="entry name" value="Ribonuclease H-like superfamily/Ribonuclease H"/>
    <property type="match status" value="1"/>
</dbReference>
<dbReference type="InterPro" id="IPR036397">
    <property type="entry name" value="RNaseH_sf"/>
</dbReference>
<evidence type="ECO:0000313" key="3">
    <source>
        <dbReference type="Proteomes" id="UP000594638"/>
    </source>
</evidence>
<name>A0A8S0V8C3_OLEEU</name>
<protein>
    <submittedName>
        <fullName evidence="2">Transposon Tf2-6 poly</fullName>
    </submittedName>
</protein>
<dbReference type="EMBL" id="CACTIH010009159">
    <property type="protein sequence ID" value="CAA3026405.1"/>
    <property type="molecule type" value="Genomic_DNA"/>
</dbReference>
<organism evidence="2 3">
    <name type="scientific">Olea europaea subsp. europaea</name>
    <dbReference type="NCBI Taxonomy" id="158383"/>
    <lineage>
        <taxon>Eukaryota</taxon>
        <taxon>Viridiplantae</taxon>
        <taxon>Streptophyta</taxon>
        <taxon>Embryophyta</taxon>
        <taxon>Tracheophyta</taxon>
        <taxon>Spermatophyta</taxon>
        <taxon>Magnoliopsida</taxon>
        <taxon>eudicotyledons</taxon>
        <taxon>Gunneridae</taxon>
        <taxon>Pentapetalae</taxon>
        <taxon>asterids</taxon>
        <taxon>lamiids</taxon>
        <taxon>Lamiales</taxon>
        <taxon>Oleaceae</taxon>
        <taxon>Oleeae</taxon>
        <taxon>Olea</taxon>
    </lineage>
</organism>
<evidence type="ECO:0000313" key="2">
    <source>
        <dbReference type="EMBL" id="CAA3026405.1"/>
    </source>
</evidence>
<proteinExistence type="predicted"/>
<dbReference type="GO" id="GO:0003676">
    <property type="term" value="F:nucleic acid binding"/>
    <property type="evidence" value="ECO:0007669"/>
    <property type="project" value="InterPro"/>
</dbReference>
<dbReference type="AlphaFoldDB" id="A0A8S0V8C3"/>
<reference evidence="2 3" key="1">
    <citation type="submission" date="2019-12" db="EMBL/GenBank/DDBJ databases">
        <authorList>
            <person name="Alioto T."/>
            <person name="Alioto T."/>
            <person name="Gomez Garrido J."/>
        </authorList>
    </citation>
    <scope>NUCLEOTIDE SEQUENCE [LARGE SCALE GENOMIC DNA]</scope>
</reference>
<comment type="caution">
    <text evidence="2">The sequence shown here is derived from an EMBL/GenBank/DDBJ whole genome shotgun (WGS) entry which is preliminary data.</text>
</comment>
<gene>
    <name evidence="2" type="ORF">OLEA9_A029267</name>
</gene>
<keyword evidence="3" id="KW-1185">Reference proteome</keyword>
<dbReference type="SUPFAM" id="SSF53098">
    <property type="entry name" value="Ribonuclease H-like"/>
    <property type="match status" value="1"/>
</dbReference>